<name>A0ACC0BWJ1_CATRO</name>
<dbReference type="EMBL" id="CM044702">
    <property type="protein sequence ID" value="KAI5676962.1"/>
    <property type="molecule type" value="Genomic_DNA"/>
</dbReference>
<dbReference type="Proteomes" id="UP001060085">
    <property type="component" value="Linkage Group LG02"/>
</dbReference>
<sequence>MEYHWSNSSWQRMEAIRKQEDYQSKLARDMHDYYHGGSNGVNAYDRSNNGHGNFISRGHNGYRNFTPKRHNGVVENSEKDKIEADGTKQGELLPMLSQPTARGRPRGEVPLLGLRGLIVAKLNSSQECSKLKKEEHSRATNWGISVEDPCTWTSMLGRNHTMEFEEQGEIVGKELSLFHEDSLLTPFLNTSLLYGIKDFALSFTIQRVLRKKSFRRGVSKDLQDFQDALKSYEAQQKQTRSSRPS</sequence>
<keyword evidence="2" id="KW-1185">Reference proteome</keyword>
<organism evidence="1 2">
    <name type="scientific">Catharanthus roseus</name>
    <name type="common">Madagascar periwinkle</name>
    <name type="synonym">Vinca rosea</name>
    <dbReference type="NCBI Taxonomy" id="4058"/>
    <lineage>
        <taxon>Eukaryota</taxon>
        <taxon>Viridiplantae</taxon>
        <taxon>Streptophyta</taxon>
        <taxon>Embryophyta</taxon>
        <taxon>Tracheophyta</taxon>
        <taxon>Spermatophyta</taxon>
        <taxon>Magnoliopsida</taxon>
        <taxon>eudicotyledons</taxon>
        <taxon>Gunneridae</taxon>
        <taxon>Pentapetalae</taxon>
        <taxon>asterids</taxon>
        <taxon>lamiids</taxon>
        <taxon>Gentianales</taxon>
        <taxon>Apocynaceae</taxon>
        <taxon>Rauvolfioideae</taxon>
        <taxon>Vinceae</taxon>
        <taxon>Catharanthinae</taxon>
        <taxon>Catharanthus</taxon>
    </lineage>
</organism>
<comment type="caution">
    <text evidence="1">The sequence shown here is derived from an EMBL/GenBank/DDBJ whole genome shotgun (WGS) entry which is preliminary data.</text>
</comment>
<evidence type="ECO:0000313" key="2">
    <source>
        <dbReference type="Proteomes" id="UP001060085"/>
    </source>
</evidence>
<proteinExistence type="predicted"/>
<protein>
    <submittedName>
        <fullName evidence="1">Uncharacterized protein</fullName>
    </submittedName>
</protein>
<reference evidence="2" key="1">
    <citation type="journal article" date="2023" name="Nat. Plants">
        <title>Single-cell RNA sequencing provides a high-resolution roadmap for understanding the multicellular compartmentation of specialized metabolism.</title>
        <authorList>
            <person name="Sun S."/>
            <person name="Shen X."/>
            <person name="Li Y."/>
            <person name="Li Y."/>
            <person name="Wang S."/>
            <person name="Li R."/>
            <person name="Zhang H."/>
            <person name="Shen G."/>
            <person name="Guo B."/>
            <person name="Wei J."/>
            <person name="Xu J."/>
            <person name="St-Pierre B."/>
            <person name="Chen S."/>
            <person name="Sun C."/>
        </authorList>
    </citation>
    <scope>NUCLEOTIDE SEQUENCE [LARGE SCALE GENOMIC DNA]</scope>
</reference>
<gene>
    <name evidence="1" type="ORF">M9H77_07912</name>
</gene>
<accession>A0ACC0BWJ1</accession>
<evidence type="ECO:0000313" key="1">
    <source>
        <dbReference type="EMBL" id="KAI5676962.1"/>
    </source>
</evidence>